<gene>
    <name evidence="4" type="ORF">HNR21_006015</name>
</gene>
<dbReference type="GO" id="GO:0005975">
    <property type="term" value="P:carbohydrate metabolic process"/>
    <property type="evidence" value="ECO:0007669"/>
    <property type="project" value="InterPro"/>
</dbReference>
<dbReference type="InterPro" id="IPR001919">
    <property type="entry name" value="CBD2"/>
</dbReference>
<dbReference type="RefSeq" id="WP_182707796.1">
    <property type="nucleotide sequence ID" value="NZ_JACJII010000001.1"/>
</dbReference>
<feature type="transmembrane region" description="Helical" evidence="2">
    <location>
        <begin position="34"/>
        <end position="56"/>
    </location>
</feature>
<reference evidence="4 5" key="1">
    <citation type="submission" date="2020-08" db="EMBL/GenBank/DDBJ databases">
        <title>Sequencing the genomes of 1000 actinobacteria strains.</title>
        <authorList>
            <person name="Klenk H.-P."/>
        </authorList>
    </citation>
    <scope>NUCLEOTIDE SEQUENCE [LARGE SCALE GENOMIC DNA]</scope>
    <source>
        <strain evidence="4 5">DSM 45823</strain>
    </source>
</reference>
<evidence type="ECO:0000313" key="4">
    <source>
        <dbReference type="EMBL" id="MBA9007133.1"/>
    </source>
</evidence>
<dbReference type="SMART" id="SM00637">
    <property type="entry name" value="CBD_II"/>
    <property type="match status" value="1"/>
</dbReference>
<feature type="domain" description="CBM2" evidence="3">
    <location>
        <begin position="88"/>
        <end position="195"/>
    </location>
</feature>
<dbReference type="GO" id="GO:0004553">
    <property type="term" value="F:hydrolase activity, hydrolyzing O-glycosyl compounds"/>
    <property type="evidence" value="ECO:0007669"/>
    <property type="project" value="InterPro"/>
</dbReference>
<keyword evidence="2" id="KW-0812">Transmembrane</keyword>
<comment type="caution">
    <text evidence="4">The sequence shown here is derived from an EMBL/GenBank/DDBJ whole genome shotgun (WGS) entry which is preliminary data.</text>
</comment>
<organism evidence="4 5">
    <name type="scientific">Thermomonospora cellulosilytica</name>
    <dbReference type="NCBI Taxonomy" id="1411118"/>
    <lineage>
        <taxon>Bacteria</taxon>
        <taxon>Bacillati</taxon>
        <taxon>Actinomycetota</taxon>
        <taxon>Actinomycetes</taxon>
        <taxon>Streptosporangiales</taxon>
        <taxon>Thermomonosporaceae</taxon>
        <taxon>Thermomonospora</taxon>
    </lineage>
</organism>
<evidence type="ECO:0000256" key="1">
    <source>
        <dbReference type="SAM" id="MobiDB-lite"/>
    </source>
</evidence>
<name>A0A7W3N3Z1_9ACTN</name>
<protein>
    <recommendedName>
        <fullName evidence="3">CBM2 domain-containing protein</fullName>
    </recommendedName>
</protein>
<dbReference type="AlphaFoldDB" id="A0A7W3N3Z1"/>
<dbReference type="Gene3D" id="2.60.40.290">
    <property type="match status" value="1"/>
</dbReference>
<feature type="region of interest" description="Disordered" evidence="1">
    <location>
        <begin position="68"/>
        <end position="88"/>
    </location>
</feature>
<keyword evidence="2" id="KW-0472">Membrane</keyword>
<dbReference type="PROSITE" id="PS51173">
    <property type="entry name" value="CBM2"/>
    <property type="match status" value="1"/>
</dbReference>
<feature type="compositionally biased region" description="Polar residues" evidence="1">
    <location>
        <begin position="71"/>
        <end position="81"/>
    </location>
</feature>
<dbReference type="Pfam" id="PF00553">
    <property type="entry name" value="CBM_2"/>
    <property type="match status" value="1"/>
</dbReference>
<accession>A0A7W3N3Z1</accession>
<dbReference type="InterPro" id="IPR012291">
    <property type="entry name" value="CBM2_carb-bd_dom_sf"/>
</dbReference>
<dbReference type="EMBL" id="JACJII010000001">
    <property type="protein sequence ID" value="MBA9007133.1"/>
    <property type="molecule type" value="Genomic_DNA"/>
</dbReference>
<dbReference type="SUPFAM" id="SSF49384">
    <property type="entry name" value="Carbohydrate-binding domain"/>
    <property type="match status" value="1"/>
</dbReference>
<evidence type="ECO:0000313" key="5">
    <source>
        <dbReference type="Proteomes" id="UP000539313"/>
    </source>
</evidence>
<feature type="region of interest" description="Disordered" evidence="1">
    <location>
        <begin position="1"/>
        <end position="28"/>
    </location>
</feature>
<sequence length="195" mass="20788">MGRHTKLTEGDAAADADEEHRPERRPARSWSRMLVSVPLLPMVALVVAIGVVSYAWGTSQISLNFAGGPPQQAQADSSDSTVGRGRAADPQRTGVLISFQVARRTETGYTGTVTIANRTGKPVERWRLGFKFADARVLSVRNAVVESKGQVTWLRNRAAAPAIAPGATVRITYTAAGTPARPTVCKFNDAACTLG</sequence>
<keyword evidence="2" id="KW-1133">Transmembrane helix</keyword>
<proteinExistence type="predicted"/>
<evidence type="ECO:0000259" key="3">
    <source>
        <dbReference type="PROSITE" id="PS51173"/>
    </source>
</evidence>
<dbReference type="Proteomes" id="UP000539313">
    <property type="component" value="Unassembled WGS sequence"/>
</dbReference>
<dbReference type="GO" id="GO:0030247">
    <property type="term" value="F:polysaccharide binding"/>
    <property type="evidence" value="ECO:0007669"/>
    <property type="project" value="UniProtKB-UniRule"/>
</dbReference>
<evidence type="ECO:0000256" key="2">
    <source>
        <dbReference type="SAM" id="Phobius"/>
    </source>
</evidence>
<dbReference type="InterPro" id="IPR008965">
    <property type="entry name" value="CBM2/CBM3_carb-bd_dom_sf"/>
</dbReference>
<keyword evidence="5" id="KW-1185">Reference proteome</keyword>